<feature type="compositionally biased region" description="Basic and acidic residues" evidence="7">
    <location>
        <begin position="50"/>
        <end position="60"/>
    </location>
</feature>
<dbReference type="FunFam" id="3.30.800.10:FF:000005">
    <property type="entry name" value="1-phosphatidylinositol-3-phosphate 5-kinase (Fab1)"/>
    <property type="match status" value="1"/>
</dbReference>
<feature type="domain" description="PIPK" evidence="8">
    <location>
        <begin position="357"/>
        <end position="686"/>
    </location>
</feature>
<dbReference type="SUPFAM" id="SSF56104">
    <property type="entry name" value="SAICAR synthase-like"/>
    <property type="match status" value="1"/>
</dbReference>
<organism evidence="9 10">
    <name type="scientific">Paraglomus occultum</name>
    <dbReference type="NCBI Taxonomy" id="144539"/>
    <lineage>
        <taxon>Eukaryota</taxon>
        <taxon>Fungi</taxon>
        <taxon>Fungi incertae sedis</taxon>
        <taxon>Mucoromycota</taxon>
        <taxon>Glomeromycotina</taxon>
        <taxon>Glomeromycetes</taxon>
        <taxon>Paraglomerales</taxon>
        <taxon>Paraglomeraceae</taxon>
        <taxon>Paraglomus</taxon>
    </lineage>
</organism>
<dbReference type="GO" id="GO:0005524">
    <property type="term" value="F:ATP binding"/>
    <property type="evidence" value="ECO:0007669"/>
    <property type="project" value="UniProtKB-UniRule"/>
</dbReference>
<dbReference type="InterPro" id="IPR044769">
    <property type="entry name" value="PIKfyve_PIPKc"/>
</dbReference>
<protein>
    <submittedName>
        <fullName evidence="9">6300_t:CDS:1</fullName>
    </submittedName>
</protein>
<keyword evidence="4" id="KW-0862">Zinc</keyword>
<keyword evidence="5 6" id="KW-0067">ATP-binding</keyword>
<feature type="compositionally biased region" description="Basic residues" evidence="7">
    <location>
        <begin position="182"/>
        <end position="194"/>
    </location>
</feature>
<dbReference type="InterPro" id="IPR027483">
    <property type="entry name" value="PInositol-4-P-4/5-kinase_C_sf"/>
</dbReference>
<feature type="compositionally biased region" description="Acidic residues" evidence="7">
    <location>
        <begin position="217"/>
        <end position="233"/>
    </location>
</feature>
<dbReference type="Pfam" id="PF01504">
    <property type="entry name" value="PIP5K"/>
    <property type="match status" value="1"/>
</dbReference>
<accession>A0A9N9CFN5</accession>
<dbReference type="GO" id="GO:0046854">
    <property type="term" value="P:phosphatidylinositol phosphate biosynthetic process"/>
    <property type="evidence" value="ECO:0007669"/>
    <property type="project" value="TreeGrafter"/>
</dbReference>
<proteinExistence type="predicted"/>
<dbReference type="Gene3D" id="3.30.810.10">
    <property type="entry name" value="2-Layer Sandwich"/>
    <property type="match status" value="1"/>
</dbReference>
<evidence type="ECO:0000256" key="1">
    <source>
        <dbReference type="ARBA" id="ARBA00022723"/>
    </source>
</evidence>
<dbReference type="EMBL" id="CAJVPJ010001727">
    <property type="protein sequence ID" value="CAG8601782.1"/>
    <property type="molecule type" value="Genomic_DNA"/>
</dbReference>
<keyword evidence="6" id="KW-0418">Kinase</keyword>
<dbReference type="PANTHER" id="PTHR45748">
    <property type="entry name" value="1-PHOSPHATIDYLINOSITOL 3-PHOSPHATE 5-KINASE-RELATED"/>
    <property type="match status" value="1"/>
</dbReference>
<evidence type="ECO:0000313" key="9">
    <source>
        <dbReference type="EMBL" id="CAG8601782.1"/>
    </source>
</evidence>
<keyword evidence="10" id="KW-1185">Reference proteome</keyword>
<dbReference type="GO" id="GO:0010008">
    <property type="term" value="C:endosome membrane"/>
    <property type="evidence" value="ECO:0007669"/>
    <property type="project" value="TreeGrafter"/>
</dbReference>
<feature type="compositionally biased region" description="Basic and acidic residues" evidence="7">
    <location>
        <begin position="1"/>
        <end position="18"/>
    </location>
</feature>
<dbReference type="InterPro" id="IPR002498">
    <property type="entry name" value="PInositol-4-P-4/5-kinase_core"/>
</dbReference>
<dbReference type="FunFam" id="3.30.810.10:FF:000001">
    <property type="entry name" value="1-phosphatidylinositol 3-phosphate 5-kinase FAB1"/>
    <property type="match status" value="1"/>
</dbReference>
<feature type="non-terminal residue" evidence="9">
    <location>
        <position position="1"/>
    </location>
</feature>
<sequence length="713" mass="81578">TSPNSDHEWKDGDIRKDDDIEGLEIDMEKSHSQLSVFMDPKVSRRLSMKWMKESKTERPSRLQRPPSEALFSPNKPTELKDPTSDSQGSRHRASYGFARVLQGSNSSNFSSSSRLPFVFEKKEIEERQPGQGSKKHKQKAANNNDNEKHSSRLGGKSARTDLANTDEPARRSFVQKIENKGRKLFRKGKAKKARPTILPSRPTIEVFDNVKEAVKESDDEEGHEAEEEDDDFESESRSFCMNRTDAFDESLGTEEFYSMLRQVPTDELYIDYSASTFLGQDYDDAPAPEFERSATDGGTAQPRVAFVRSLANLLADRGASALKPLDYPLQSTEHVVPDSKVIVREDEPSSIIAFTLSSKDYLEKLHSVQKTQQPSTTSSERFMPGDELKSGSQGSDWGILDVDAGDALLRETGSHIKYQVSEGSTKLLCKIFFAEQFDALRRNCECDETYVQSLARCVKWDSSGGKSGSAFLKTRDDRLVMKQMSRLEFDAFLKFAPAYFNYMHKAFYQELPTVLAKIYGFYRIGYKNEHLGKSIKIDVIVMENLFYERKISKIFDLKGSMRNRHVQSTGKENEVLLDENLLELLNDKPLFLHEHSKAALYVSLWNDTLFLSQQNVMDYSLLVGIDEENRELVVGIVDFIRQFTWDKRLESWVKETGFLGGGGKEPTIVSPRQYKRRFREAMDRYFLMVPDVWFTFKDYHKNRARAIERASDS</sequence>
<keyword evidence="2 6" id="KW-0547">Nucleotide-binding</keyword>
<feature type="region of interest" description="Disordered" evidence="7">
    <location>
        <begin position="48"/>
        <end position="237"/>
    </location>
</feature>
<dbReference type="AlphaFoldDB" id="A0A9N9CFN5"/>
<keyword evidence="6" id="KW-0808">Transferase</keyword>
<dbReference type="GO" id="GO:0000329">
    <property type="term" value="C:fungal-type vacuole membrane"/>
    <property type="evidence" value="ECO:0007669"/>
    <property type="project" value="TreeGrafter"/>
</dbReference>
<evidence type="ECO:0000256" key="5">
    <source>
        <dbReference type="ARBA" id="ARBA00022840"/>
    </source>
</evidence>
<evidence type="ECO:0000256" key="3">
    <source>
        <dbReference type="ARBA" id="ARBA00022771"/>
    </source>
</evidence>
<dbReference type="PROSITE" id="PS51455">
    <property type="entry name" value="PIPK"/>
    <property type="match status" value="1"/>
</dbReference>
<feature type="compositionally biased region" description="Low complexity" evidence="7">
    <location>
        <begin position="104"/>
        <end position="113"/>
    </location>
</feature>
<feature type="region of interest" description="Disordered" evidence="7">
    <location>
        <begin position="369"/>
        <end position="393"/>
    </location>
</feature>
<dbReference type="OrthoDB" id="158357at2759"/>
<name>A0A9N9CFN5_9GLOM</name>
<dbReference type="Proteomes" id="UP000789572">
    <property type="component" value="Unassembled WGS sequence"/>
</dbReference>
<dbReference type="InterPro" id="IPR027484">
    <property type="entry name" value="PInositol-4-P-5-kinase_N"/>
</dbReference>
<dbReference type="Gene3D" id="3.30.800.10">
    <property type="entry name" value="Phosphatidylinositol Phosphate Kinase II Beta"/>
    <property type="match status" value="1"/>
</dbReference>
<feature type="region of interest" description="Disordered" evidence="7">
    <location>
        <begin position="1"/>
        <end position="20"/>
    </location>
</feature>
<evidence type="ECO:0000256" key="7">
    <source>
        <dbReference type="SAM" id="MobiDB-lite"/>
    </source>
</evidence>
<feature type="compositionally biased region" description="Basic and acidic residues" evidence="7">
    <location>
        <begin position="119"/>
        <end position="128"/>
    </location>
</feature>
<dbReference type="SMART" id="SM00330">
    <property type="entry name" value="PIPKc"/>
    <property type="match status" value="1"/>
</dbReference>
<feature type="compositionally biased region" description="Polar residues" evidence="7">
    <location>
        <begin position="369"/>
        <end position="380"/>
    </location>
</feature>
<evidence type="ECO:0000256" key="4">
    <source>
        <dbReference type="ARBA" id="ARBA00022833"/>
    </source>
</evidence>
<dbReference type="GO" id="GO:0000285">
    <property type="term" value="F:1-phosphatidylinositol-3-phosphate 5-kinase activity"/>
    <property type="evidence" value="ECO:0007669"/>
    <property type="project" value="InterPro"/>
</dbReference>
<evidence type="ECO:0000259" key="8">
    <source>
        <dbReference type="PROSITE" id="PS51455"/>
    </source>
</evidence>
<dbReference type="CDD" id="cd17300">
    <property type="entry name" value="PIPKc_PIKfyve"/>
    <property type="match status" value="1"/>
</dbReference>
<comment type="caution">
    <text evidence="9">The sequence shown here is derived from an EMBL/GenBank/DDBJ whole genome shotgun (WGS) entry which is preliminary data.</text>
</comment>
<gene>
    <name evidence="9" type="ORF">POCULU_LOCUS7502</name>
</gene>
<evidence type="ECO:0000256" key="2">
    <source>
        <dbReference type="ARBA" id="ARBA00022741"/>
    </source>
</evidence>
<dbReference type="GO" id="GO:0008270">
    <property type="term" value="F:zinc ion binding"/>
    <property type="evidence" value="ECO:0007669"/>
    <property type="project" value="UniProtKB-KW"/>
</dbReference>
<evidence type="ECO:0000313" key="10">
    <source>
        <dbReference type="Proteomes" id="UP000789572"/>
    </source>
</evidence>
<keyword evidence="3" id="KW-0863">Zinc-finger</keyword>
<reference evidence="9" key="1">
    <citation type="submission" date="2021-06" db="EMBL/GenBank/DDBJ databases">
        <authorList>
            <person name="Kallberg Y."/>
            <person name="Tangrot J."/>
            <person name="Rosling A."/>
        </authorList>
    </citation>
    <scope>NUCLEOTIDE SEQUENCE</scope>
    <source>
        <strain evidence="9">IA702</strain>
    </source>
</reference>
<keyword evidence="1" id="KW-0479">Metal-binding</keyword>
<dbReference type="PANTHER" id="PTHR45748:SF7">
    <property type="entry name" value="1-PHOSPHATIDYLINOSITOL 3-PHOSPHATE 5-KINASE-RELATED"/>
    <property type="match status" value="1"/>
</dbReference>
<evidence type="ECO:0000256" key="6">
    <source>
        <dbReference type="PROSITE-ProRule" id="PRU00781"/>
    </source>
</evidence>